<evidence type="ECO:0000313" key="1">
    <source>
        <dbReference type="Proteomes" id="UP000035680"/>
    </source>
</evidence>
<dbReference type="STRING" id="75913.A0A0K0F0N4"/>
<dbReference type="InterPro" id="IPR036397">
    <property type="entry name" value="RNaseH_sf"/>
</dbReference>
<dbReference type="AlphaFoldDB" id="A0A0K0F0N4"/>
<evidence type="ECO:0000313" key="2">
    <source>
        <dbReference type="WBParaSite" id="SVE_0234900.1"/>
    </source>
</evidence>
<keyword evidence="1" id="KW-1185">Reference proteome</keyword>
<sequence length="102" mass="12091">MFTVTNEKDVTFLNYRVKLYVLKMVIQELSELKYETLSHPAHTSDFALTDYLFFKQLYNFLTGEIFRNDENIKKPFEAFIESRSLYFNVNGIHSLYSVSNNV</sequence>
<accession>A0A0K0F0N4</accession>
<proteinExistence type="predicted"/>
<reference evidence="2" key="2">
    <citation type="submission" date="2015-08" db="UniProtKB">
        <authorList>
            <consortium name="WormBaseParasite"/>
        </authorList>
    </citation>
    <scope>IDENTIFICATION</scope>
</reference>
<dbReference type="WBParaSite" id="SVE_0234900.1">
    <property type="protein sequence ID" value="SVE_0234900.1"/>
    <property type="gene ID" value="SVE_0234900"/>
</dbReference>
<dbReference type="PANTHER" id="PTHR46060:SF3">
    <property type="entry name" value="PROTEIN GVQW3"/>
    <property type="match status" value="1"/>
</dbReference>
<organism evidence="1 2">
    <name type="scientific">Strongyloides venezuelensis</name>
    <name type="common">Threadworm</name>
    <dbReference type="NCBI Taxonomy" id="75913"/>
    <lineage>
        <taxon>Eukaryota</taxon>
        <taxon>Metazoa</taxon>
        <taxon>Ecdysozoa</taxon>
        <taxon>Nematoda</taxon>
        <taxon>Chromadorea</taxon>
        <taxon>Rhabditida</taxon>
        <taxon>Tylenchina</taxon>
        <taxon>Panagrolaimomorpha</taxon>
        <taxon>Strongyloidoidea</taxon>
        <taxon>Strongyloididae</taxon>
        <taxon>Strongyloides</taxon>
    </lineage>
</organism>
<dbReference type="GO" id="GO:0003676">
    <property type="term" value="F:nucleic acid binding"/>
    <property type="evidence" value="ECO:0007669"/>
    <property type="project" value="InterPro"/>
</dbReference>
<protein>
    <submittedName>
        <fullName evidence="2">Histone-lysine N-methyltransferase SETMAR</fullName>
    </submittedName>
</protein>
<reference evidence="1" key="1">
    <citation type="submission" date="2014-07" db="EMBL/GenBank/DDBJ databases">
        <authorList>
            <person name="Martin A.A"/>
            <person name="De Silva N."/>
        </authorList>
    </citation>
    <scope>NUCLEOTIDE SEQUENCE</scope>
</reference>
<name>A0A0K0F0N4_STRVS</name>
<dbReference type="PANTHER" id="PTHR46060">
    <property type="entry name" value="MARINER MOS1 TRANSPOSASE-LIKE PROTEIN"/>
    <property type="match status" value="1"/>
</dbReference>
<dbReference type="InterPro" id="IPR052709">
    <property type="entry name" value="Transposase-MT_Hybrid"/>
</dbReference>
<dbReference type="Proteomes" id="UP000035680">
    <property type="component" value="Unassembled WGS sequence"/>
</dbReference>
<dbReference type="Gene3D" id="3.30.420.10">
    <property type="entry name" value="Ribonuclease H-like superfamily/Ribonuclease H"/>
    <property type="match status" value="1"/>
</dbReference>